<dbReference type="CDD" id="cd00430">
    <property type="entry name" value="PLPDE_III_AR"/>
    <property type="match status" value="1"/>
</dbReference>
<keyword evidence="14" id="KW-1185">Reference proteome</keyword>
<evidence type="ECO:0000256" key="1">
    <source>
        <dbReference type="ARBA" id="ARBA00000316"/>
    </source>
</evidence>
<protein>
    <recommendedName>
        <fullName evidence="6 7">Alanine racemase</fullName>
        <ecNumber evidence="3 7">5.1.1.1</ecNumber>
    </recommendedName>
</protein>
<dbReference type="HAMAP" id="MF_01201">
    <property type="entry name" value="Ala_racemase"/>
    <property type="match status" value="1"/>
</dbReference>
<dbReference type="PATRIC" id="fig|354243.3.peg.950"/>
<reference evidence="11 16" key="3">
    <citation type="submission" date="2020-01" db="EMBL/GenBank/DDBJ databases">
        <authorList>
            <person name="Sanchez-Estrada R."/>
            <person name="Gonzalez-Y-Merchand J.A."/>
            <person name="Rivera-Gutierrez S."/>
        </authorList>
    </citation>
    <scope>NUCLEOTIDE SEQUENCE [LARGE SCALE GENOMIC DNA]</scope>
    <source>
        <strain evidence="11 16">CST 7247</strain>
    </source>
</reference>
<dbReference type="NCBIfam" id="TIGR00492">
    <property type="entry name" value="alr"/>
    <property type="match status" value="1"/>
</dbReference>
<dbReference type="InterPro" id="IPR020622">
    <property type="entry name" value="Ala_racemase_pyridoxalP-BS"/>
</dbReference>
<name>A0A1B8SK35_9MYCO</name>
<evidence type="ECO:0000313" key="15">
    <source>
        <dbReference type="Proteomes" id="UP000192713"/>
    </source>
</evidence>
<dbReference type="PANTHER" id="PTHR30511:SF0">
    <property type="entry name" value="ALANINE RACEMASE, CATABOLIC-RELATED"/>
    <property type="match status" value="1"/>
</dbReference>
<dbReference type="EC" id="5.1.1.1" evidence="3 7"/>
<dbReference type="EMBL" id="MVHU01000005">
    <property type="protein sequence ID" value="ORA81865.1"/>
    <property type="molecule type" value="Genomic_DNA"/>
</dbReference>
<gene>
    <name evidence="12" type="ORF">ACT18_04510</name>
    <name evidence="13" type="ORF">BST28_05145</name>
    <name evidence="11" type="ORF">GWR20_08205</name>
</gene>
<dbReference type="InterPro" id="IPR029066">
    <property type="entry name" value="PLP-binding_barrel"/>
</dbReference>
<feature type="modified residue" description="N6-(pyridoxal phosphate)lysine" evidence="7 8">
    <location>
        <position position="42"/>
    </location>
</feature>
<evidence type="ECO:0000256" key="5">
    <source>
        <dbReference type="ARBA" id="ARBA00023235"/>
    </source>
</evidence>
<dbReference type="EMBL" id="LFOE01000003">
    <property type="protein sequence ID" value="OBY33091.1"/>
    <property type="molecule type" value="Genomic_DNA"/>
</dbReference>
<reference evidence="12 14" key="1">
    <citation type="submission" date="2015-06" db="EMBL/GenBank/DDBJ databases">
        <title>Genome sequence of Mycobacterium kumamotonense strain Roo.</title>
        <authorList>
            <person name="Greninger A.L."/>
            <person name="Cunningham G."/>
            <person name="Miller S."/>
        </authorList>
    </citation>
    <scope>NUCLEOTIDE SEQUENCE [LARGE SCALE GENOMIC DNA]</scope>
    <source>
        <strain evidence="12 14">Roo</strain>
    </source>
</reference>
<evidence type="ECO:0000259" key="10">
    <source>
        <dbReference type="SMART" id="SM01005"/>
    </source>
</evidence>
<dbReference type="Proteomes" id="UP000466523">
    <property type="component" value="Unassembled WGS sequence"/>
</dbReference>
<comment type="cofactor">
    <cofactor evidence="2 7 8">
        <name>pyridoxal 5'-phosphate</name>
        <dbReference type="ChEBI" id="CHEBI:597326"/>
    </cofactor>
</comment>
<evidence type="ECO:0000256" key="2">
    <source>
        <dbReference type="ARBA" id="ARBA00001933"/>
    </source>
</evidence>
<feature type="binding site" evidence="7 9">
    <location>
        <position position="319"/>
    </location>
    <ligand>
        <name>substrate</name>
    </ligand>
</feature>
<comment type="caution">
    <text evidence="12">The sequence shown here is derived from an EMBL/GenBank/DDBJ whole genome shotgun (WGS) entry which is preliminary data.</text>
</comment>
<proteinExistence type="inferred from homology"/>
<accession>A0A1B8SK35</accession>
<dbReference type="EMBL" id="JAACYR010000022">
    <property type="protein sequence ID" value="NDJ89137.1"/>
    <property type="molecule type" value="Genomic_DNA"/>
</dbReference>
<dbReference type="STRING" id="354243.BST28_05145"/>
<comment type="function">
    <text evidence="7">Catalyzes the interconversion of L-alanine and D-alanine. May also act on other amino acids.</text>
</comment>
<evidence type="ECO:0000256" key="3">
    <source>
        <dbReference type="ARBA" id="ARBA00013089"/>
    </source>
</evidence>
<dbReference type="UniPathway" id="UPA00042">
    <property type="reaction ID" value="UER00497"/>
</dbReference>
<dbReference type="InterPro" id="IPR009006">
    <property type="entry name" value="Ala_racemase/Decarboxylase_C"/>
</dbReference>
<dbReference type="FunFam" id="3.20.20.10:FF:000002">
    <property type="entry name" value="Alanine racemase"/>
    <property type="match status" value="1"/>
</dbReference>
<dbReference type="InterPro" id="IPR001608">
    <property type="entry name" value="Ala_racemase_N"/>
</dbReference>
<dbReference type="PRINTS" id="PR00992">
    <property type="entry name" value="ALARACEMASE"/>
</dbReference>
<organism evidence="12 14">
    <name type="scientific">Mycolicibacter kumamotonensis</name>
    <dbReference type="NCBI Taxonomy" id="354243"/>
    <lineage>
        <taxon>Bacteria</taxon>
        <taxon>Bacillati</taxon>
        <taxon>Actinomycetota</taxon>
        <taxon>Actinomycetes</taxon>
        <taxon>Mycobacteriales</taxon>
        <taxon>Mycobacteriaceae</taxon>
        <taxon>Mycolicibacter</taxon>
    </lineage>
</organism>
<dbReference type="FunFam" id="2.40.37.10:FF:000015">
    <property type="entry name" value="Alanine racemase"/>
    <property type="match status" value="1"/>
</dbReference>
<feature type="domain" description="Alanine racemase C-terminal" evidence="10">
    <location>
        <begin position="250"/>
        <end position="379"/>
    </location>
</feature>
<dbReference type="PROSITE" id="PS00395">
    <property type="entry name" value="ALANINE_RACEMASE"/>
    <property type="match status" value="1"/>
</dbReference>
<dbReference type="OrthoDB" id="9813814at2"/>
<dbReference type="SMART" id="SM01005">
    <property type="entry name" value="Ala_racemase_C"/>
    <property type="match status" value="1"/>
</dbReference>
<dbReference type="PANTHER" id="PTHR30511">
    <property type="entry name" value="ALANINE RACEMASE"/>
    <property type="match status" value="1"/>
</dbReference>
<dbReference type="Proteomes" id="UP000092668">
    <property type="component" value="Unassembled WGS sequence"/>
</dbReference>
<dbReference type="Gene3D" id="2.40.37.10">
    <property type="entry name" value="Lyase, Ornithine Decarboxylase, Chain A, domain 1"/>
    <property type="match status" value="1"/>
</dbReference>
<dbReference type="Gene3D" id="3.20.20.10">
    <property type="entry name" value="Alanine racemase"/>
    <property type="match status" value="1"/>
</dbReference>
<comment type="similarity">
    <text evidence="7">Belongs to the alanine racemase family.</text>
</comment>
<dbReference type="AlphaFoldDB" id="A0A1B8SK35"/>
<dbReference type="SUPFAM" id="SSF51419">
    <property type="entry name" value="PLP-binding barrel"/>
    <property type="match status" value="1"/>
</dbReference>
<evidence type="ECO:0000256" key="4">
    <source>
        <dbReference type="ARBA" id="ARBA00022898"/>
    </source>
</evidence>
<dbReference type="InterPro" id="IPR011079">
    <property type="entry name" value="Ala_racemase_C"/>
</dbReference>
<evidence type="ECO:0000256" key="9">
    <source>
        <dbReference type="PIRSR" id="PIRSR600821-52"/>
    </source>
</evidence>
<evidence type="ECO:0000313" key="13">
    <source>
        <dbReference type="EMBL" id="ORA81865.1"/>
    </source>
</evidence>
<dbReference type="GO" id="GO:0030632">
    <property type="term" value="P:D-alanine biosynthetic process"/>
    <property type="evidence" value="ECO:0007669"/>
    <property type="project" value="UniProtKB-UniRule"/>
</dbReference>
<comment type="pathway">
    <text evidence="7">Amino-acid biosynthesis; D-alanine biosynthesis; D-alanine from L-alanine: step 1/1.</text>
</comment>
<dbReference type="GO" id="GO:0005829">
    <property type="term" value="C:cytosol"/>
    <property type="evidence" value="ECO:0007669"/>
    <property type="project" value="TreeGrafter"/>
</dbReference>
<evidence type="ECO:0000313" key="12">
    <source>
        <dbReference type="EMBL" id="OBY33091.1"/>
    </source>
</evidence>
<evidence type="ECO:0000313" key="16">
    <source>
        <dbReference type="Proteomes" id="UP000466523"/>
    </source>
</evidence>
<dbReference type="Pfam" id="PF00842">
    <property type="entry name" value="Ala_racemase_C"/>
    <property type="match status" value="1"/>
</dbReference>
<feature type="binding site" evidence="7 9">
    <location>
        <position position="140"/>
    </location>
    <ligand>
        <name>substrate</name>
    </ligand>
</feature>
<dbReference type="GO" id="GO:0008784">
    <property type="term" value="F:alanine racemase activity"/>
    <property type="evidence" value="ECO:0007669"/>
    <property type="project" value="UniProtKB-UniRule"/>
</dbReference>
<feature type="active site" description="Proton acceptor; specific for L-alanine" evidence="7">
    <location>
        <position position="271"/>
    </location>
</feature>
<sequence length="386" mass="40201">MTATSRTAGLLGEALVDLDAIAHNVRVLSEQAGAAELMAVVKADGYGHGAVQVARAALGAGAAELGVATVDEALALRAAGITAPVLAWLHGPDTDFAPALAADVQIAVSSVRQLDELLDAVARTGRTATVTVKADTGMNRNGVGAAGYPALLTALRRAVADDAIRVRGLMSHLACADDVASRVNDLQGQRFSDMLTLAGEQGLKFEVAHLANSAGVMTRPDLAFDMVRPGIAVYGLSPIPQRGDMGLIPAMTLKSLVVLVRSIRAGEGVSYGHTWIAQADTTVALVPMGYADGVFRQLSGRFEVLINGRRRRSVGRVCMDQFVVDLGPGPVDVTEGDEVVLFGSGASGEPLAQDWADELGTIHYEVVNSPRGRVARTYRGGGTDGR</sequence>
<dbReference type="InterPro" id="IPR000821">
    <property type="entry name" value="Ala_racemase"/>
</dbReference>
<reference evidence="13 15" key="2">
    <citation type="submission" date="2017-02" db="EMBL/GenBank/DDBJ databases">
        <title>The new phylogeny of genus Mycobacterium.</title>
        <authorList>
            <person name="Tortoli E."/>
            <person name="Trovato A."/>
            <person name="Cirillo D.M."/>
        </authorList>
    </citation>
    <scope>NUCLEOTIDE SEQUENCE [LARGE SCALE GENOMIC DNA]</scope>
    <source>
        <strain evidence="13 15">DSM 45093</strain>
    </source>
</reference>
<dbReference type="SUPFAM" id="SSF50621">
    <property type="entry name" value="Alanine racemase C-terminal domain-like"/>
    <property type="match status" value="1"/>
</dbReference>
<comment type="catalytic activity">
    <reaction evidence="1 7">
        <text>L-alanine = D-alanine</text>
        <dbReference type="Rhea" id="RHEA:20249"/>
        <dbReference type="ChEBI" id="CHEBI:57416"/>
        <dbReference type="ChEBI" id="CHEBI:57972"/>
        <dbReference type="EC" id="5.1.1.1"/>
    </reaction>
</comment>
<evidence type="ECO:0000313" key="11">
    <source>
        <dbReference type="EMBL" id="NDJ89137.1"/>
    </source>
</evidence>
<dbReference type="GO" id="GO:0030170">
    <property type="term" value="F:pyridoxal phosphate binding"/>
    <property type="evidence" value="ECO:0007669"/>
    <property type="project" value="UniProtKB-UniRule"/>
</dbReference>
<dbReference type="Proteomes" id="UP000192713">
    <property type="component" value="Unassembled WGS sequence"/>
</dbReference>
<evidence type="ECO:0000256" key="8">
    <source>
        <dbReference type="PIRSR" id="PIRSR600821-50"/>
    </source>
</evidence>
<dbReference type="Pfam" id="PF01168">
    <property type="entry name" value="Ala_racemase_N"/>
    <property type="match status" value="1"/>
</dbReference>
<dbReference type="GO" id="GO:0009252">
    <property type="term" value="P:peptidoglycan biosynthetic process"/>
    <property type="evidence" value="ECO:0007669"/>
    <property type="project" value="TreeGrafter"/>
</dbReference>
<dbReference type="RefSeq" id="WP_065287261.1">
    <property type="nucleotide sequence ID" value="NZ_JAACYR010000022.1"/>
</dbReference>
<evidence type="ECO:0000313" key="14">
    <source>
        <dbReference type="Proteomes" id="UP000092668"/>
    </source>
</evidence>
<evidence type="ECO:0000256" key="6">
    <source>
        <dbReference type="ARBA" id="ARBA00072221"/>
    </source>
</evidence>
<evidence type="ECO:0000256" key="7">
    <source>
        <dbReference type="HAMAP-Rule" id="MF_01201"/>
    </source>
</evidence>
<keyword evidence="4 7" id="KW-0663">Pyridoxal phosphate</keyword>
<keyword evidence="5 7" id="KW-0413">Isomerase</keyword>
<feature type="active site" description="Proton acceptor; specific for D-alanine" evidence="7">
    <location>
        <position position="42"/>
    </location>
</feature>